<evidence type="ECO:0000256" key="1">
    <source>
        <dbReference type="ARBA" id="ARBA00000707"/>
    </source>
</evidence>
<dbReference type="InterPro" id="IPR038765">
    <property type="entry name" value="Papain-like_cys_pep_sf"/>
</dbReference>
<dbReference type="GO" id="GO:0016579">
    <property type="term" value="P:protein deubiquitination"/>
    <property type="evidence" value="ECO:0007669"/>
    <property type="project" value="TreeGrafter"/>
</dbReference>
<evidence type="ECO:0000256" key="6">
    <source>
        <dbReference type="ARBA" id="ARBA00022801"/>
    </source>
</evidence>
<protein>
    <recommendedName>
        <fullName evidence="3">ubiquitinyl hydrolase 1</fullName>
        <ecNumber evidence="3">3.4.19.12</ecNumber>
    </recommendedName>
    <alternativeName>
        <fullName evidence="7">Deubiquitinating enzyme A</fullName>
    </alternativeName>
</protein>
<feature type="compositionally biased region" description="Basic and acidic residues" evidence="8">
    <location>
        <begin position="1"/>
        <end position="11"/>
    </location>
</feature>
<evidence type="ECO:0000256" key="5">
    <source>
        <dbReference type="ARBA" id="ARBA00022786"/>
    </source>
</evidence>
<dbReference type="EMBL" id="JAVRJZ010000016">
    <property type="protein sequence ID" value="KAK2711883.1"/>
    <property type="molecule type" value="Genomic_DNA"/>
</dbReference>
<dbReference type="InterPro" id="IPR003323">
    <property type="entry name" value="OTU_dom"/>
</dbReference>
<feature type="region of interest" description="Disordered" evidence="8">
    <location>
        <begin position="1"/>
        <end position="120"/>
    </location>
</feature>
<dbReference type="InterPro" id="IPR050704">
    <property type="entry name" value="Peptidase_C85-like"/>
</dbReference>
<evidence type="ECO:0000259" key="9">
    <source>
        <dbReference type="PROSITE" id="PS50802"/>
    </source>
</evidence>
<dbReference type="GO" id="GO:0004843">
    <property type="term" value="F:cysteine-type deubiquitinase activity"/>
    <property type="evidence" value="ECO:0007669"/>
    <property type="project" value="UniProtKB-EC"/>
</dbReference>
<dbReference type="PANTHER" id="PTHR12419">
    <property type="entry name" value="OTU DOMAIN CONTAINING PROTEIN"/>
    <property type="match status" value="1"/>
</dbReference>
<dbReference type="GO" id="GO:0006508">
    <property type="term" value="P:proteolysis"/>
    <property type="evidence" value="ECO:0007669"/>
    <property type="project" value="UniProtKB-KW"/>
</dbReference>
<gene>
    <name evidence="10" type="ORF">QYM36_012866</name>
</gene>
<keyword evidence="4" id="KW-0645">Protease</keyword>
<evidence type="ECO:0000313" key="10">
    <source>
        <dbReference type="EMBL" id="KAK2711883.1"/>
    </source>
</evidence>
<dbReference type="CDD" id="cd22752">
    <property type="entry name" value="OTU_OTUD5-like"/>
    <property type="match status" value="1"/>
</dbReference>
<evidence type="ECO:0000256" key="7">
    <source>
        <dbReference type="ARBA" id="ARBA00033460"/>
    </source>
</evidence>
<dbReference type="AlphaFoldDB" id="A0AA88KY70"/>
<feature type="non-terminal residue" evidence="10">
    <location>
        <position position="238"/>
    </location>
</feature>
<evidence type="ECO:0000256" key="2">
    <source>
        <dbReference type="ARBA" id="ARBA00010407"/>
    </source>
</evidence>
<evidence type="ECO:0000256" key="3">
    <source>
        <dbReference type="ARBA" id="ARBA00012759"/>
    </source>
</evidence>
<dbReference type="EC" id="3.4.19.12" evidence="3"/>
<proteinExistence type="inferred from homology"/>
<dbReference type="GO" id="GO:0061578">
    <property type="term" value="F:K63-linked deubiquitinase activity"/>
    <property type="evidence" value="ECO:0007669"/>
    <property type="project" value="TreeGrafter"/>
</dbReference>
<dbReference type="PANTHER" id="PTHR12419:SF4">
    <property type="entry name" value="OTU DOMAIN-CONTAINING PROTEIN 5"/>
    <property type="match status" value="1"/>
</dbReference>
<keyword evidence="5" id="KW-0833">Ubl conjugation pathway</keyword>
<dbReference type="SUPFAM" id="SSF54001">
    <property type="entry name" value="Cysteine proteinases"/>
    <property type="match status" value="1"/>
</dbReference>
<name>A0AA88KY70_ARTSF</name>
<dbReference type="PROSITE" id="PS50802">
    <property type="entry name" value="OTU"/>
    <property type="match status" value="1"/>
</dbReference>
<feature type="compositionally biased region" description="Polar residues" evidence="8">
    <location>
        <begin position="19"/>
        <end position="28"/>
    </location>
</feature>
<keyword evidence="11" id="KW-1185">Reference proteome</keyword>
<feature type="domain" description="OTU" evidence="9">
    <location>
        <begin position="146"/>
        <end position="238"/>
    </location>
</feature>
<reference evidence="10" key="1">
    <citation type="submission" date="2023-07" db="EMBL/GenBank/DDBJ databases">
        <title>Chromosome-level genome assembly of Artemia franciscana.</title>
        <authorList>
            <person name="Jo E."/>
        </authorList>
    </citation>
    <scope>NUCLEOTIDE SEQUENCE</scope>
    <source>
        <tissue evidence="10">Whole body</tissue>
    </source>
</reference>
<organism evidence="10 11">
    <name type="scientific">Artemia franciscana</name>
    <name type="common">Brine shrimp</name>
    <name type="synonym">Artemia sanfranciscana</name>
    <dbReference type="NCBI Taxonomy" id="6661"/>
    <lineage>
        <taxon>Eukaryota</taxon>
        <taxon>Metazoa</taxon>
        <taxon>Ecdysozoa</taxon>
        <taxon>Arthropoda</taxon>
        <taxon>Crustacea</taxon>
        <taxon>Branchiopoda</taxon>
        <taxon>Anostraca</taxon>
        <taxon>Artemiidae</taxon>
        <taxon>Artemia</taxon>
    </lineage>
</organism>
<comment type="caution">
    <text evidence="10">The sequence shown here is derived from an EMBL/GenBank/DDBJ whole genome shotgun (WGS) entry which is preliminary data.</text>
</comment>
<keyword evidence="6" id="KW-0378">Hydrolase</keyword>
<evidence type="ECO:0000256" key="4">
    <source>
        <dbReference type="ARBA" id="ARBA00022670"/>
    </source>
</evidence>
<evidence type="ECO:0000256" key="8">
    <source>
        <dbReference type="SAM" id="MobiDB-lite"/>
    </source>
</evidence>
<dbReference type="Gene3D" id="3.90.70.80">
    <property type="match status" value="1"/>
</dbReference>
<dbReference type="Pfam" id="PF02338">
    <property type="entry name" value="OTU"/>
    <property type="match status" value="1"/>
</dbReference>
<comment type="catalytic activity">
    <reaction evidence="1">
        <text>Thiol-dependent hydrolysis of ester, thioester, amide, peptide and isopeptide bonds formed by the C-terminal Gly of ubiquitin (a 76-residue protein attached to proteins as an intracellular targeting signal).</text>
        <dbReference type="EC" id="3.4.19.12"/>
    </reaction>
</comment>
<dbReference type="Proteomes" id="UP001187531">
    <property type="component" value="Unassembled WGS sequence"/>
</dbReference>
<accession>A0AA88KY70</accession>
<feature type="compositionally biased region" description="Basic residues" evidence="8">
    <location>
        <begin position="53"/>
        <end position="71"/>
    </location>
</feature>
<evidence type="ECO:0000313" key="11">
    <source>
        <dbReference type="Proteomes" id="UP001187531"/>
    </source>
</evidence>
<sequence>PPEGLNGRDRLFIPPVTNSPPRWSPSTSRVEEKRPASSSSRFDEDDEFGPSQSKRRHRGSPLRSFRQKHRDRGTASPIIPVTAPSLPSTGAPSPPPSVSEVPSSPNPDERGYNSGDEYGPLQLDLTEDEWIEKERRFEKKMIKRGFLIKVMHPDGACLFRSVSDQVYGDQEMHSLVRQQCMDYIIANADYFRQWITEDFHSYVIRKRNEFVQGNHVEIQALSEMYNRPIEVFCYSSGL</sequence>
<comment type="similarity">
    <text evidence="2">Belongs to the peptidase C85 family.</text>
</comment>